<accession>A0ABS7BH99</accession>
<name>A0ABS7BH99_9ACTN</name>
<keyword evidence="2 5" id="KW-0812">Transmembrane</keyword>
<feature type="domain" description="ABC transporter" evidence="6">
    <location>
        <begin position="344"/>
        <end position="564"/>
    </location>
</feature>
<feature type="transmembrane region" description="Helical" evidence="5">
    <location>
        <begin position="71"/>
        <end position="92"/>
    </location>
</feature>
<organism evidence="8 9">
    <name type="scientific">Actinoplanes hulinensis</name>
    <dbReference type="NCBI Taxonomy" id="1144547"/>
    <lineage>
        <taxon>Bacteria</taxon>
        <taxon>Bacillati</taxon>
        <taxon>Actinomycetota</taxon>
        <taxon>Actinomycetes</taxon>
        <taxon>Micromonosporales</taxon>
        <taxon>Micromonosporaceae</taxon>
        <taxon>Actinoplanes</taxon>
    </lineage>
</organism>
<evidence type="ECO:0000256" key="3">
    <source>
        <dbReference type="ARBA" id="ARBA00022989"/>
    </source>
</evidence>
<evidence type="ECO:0000259" key="7">
    <source>
        <dbReference type="PROSITE" id="PS50929"/>
    </source>
</evidence>
<protein>
    <submittedName>
        <fullName evidence="8">ABC transporter ATP-binding protein/permease</fullName>
    </submittedName>
</protein>
<dbReference type="InterPro" id="IPR039421">
    <property type="entry name" value="Type_1_exporter"/>
</dbReference>
<sequence length="566" mass="57964">MRQGDAPSAITQPDRQWTAGDVIRFAFRRVRVQAWLTVAMVSVHQVCEATTPVLVGLALDGAIADGSVPGTLLWVAALAGVYVVLSLCGNGAGPVGTRAATRAGHEVRQAIVARVLDPRGLAKQRPTGETLSVASSDAAVVGETVDALSTGVSGFVALVVATVALFVTSVTLGFVALACVVVVVFVAPLLARPLQQRSEAQQEAAAHSAAVAVDMVEGLRVLGGLGAQRNAAARYRVTSQLSRRARIRAGAAEALFEGVTSTIGGFLLVAVAAVGAFLALDGDLTPGQLVAGVGLAQFLVEPVNRLSYAGVFAATVRASAQRIADLLNTPHAVAGPALSADRPPLAASLTVSGLIGEHLRGLDLDVAEGELVAVVADNLAERAELLDAIGRRREPAGGTVLVGGVPAEALPLDVLHAHVAVIPHNSSLFTEPLPEVVGDNPAPYLAAACAEEMAALLHDRGSVHFGRNLSGGQQQRLSLARALAADPPVLVLDEPASALDTVTEAAVAAGIRTLRRGRRTTIIVTSSASLLAVADRVVLVQNGALVAEGTHTDLVADERYAGAVLS</sequence>
<dbReference type="Gene3D" id="1.20.1560.10">
    <property type="entry name" value="ABC transporter type 1, transmembrane domain"/>
    <property type="match status" value="1"/>
</dbReference>
<evidence type="ECO:0000313" key="8">
    <source>
        <dbReference type="EMBL" id="MBW6440258.1"/>
    </source>
</evidence>
<dbReference type="CDD" id="cd07346">
    <property type="entry name" value="ABC_6TM_exporters"/>
    <property type="match status" value="1"/>
</dbReference>
<evidence type="ECO:0000259" key="6">
    <source>
        <dbReference type="PROSITE" id="PS50893"/>
    </source>
</evidence>
<keyword evidence="3 5" id="KW-1133">Transmembrane helix</keyword>
<dbReference type="EMBL" id="JAHXZI010000041">
    <property type="protein sequence ID" value="MBW6440258.1"/>
    <property type="molecule type" value="Genomic_DNA"/>
</dbReference>
<dbReference type="PANTHER" id="PTHR43394:SF1">
    <property type="entry name" value="ATP-BINDING CASSETTE SUB-FAMILY B MEMBER 10, MITOCHONDRIAL"/>
    <property type="match status" value="1"/>
</dbReference>
<dbReference type="PANTHER" id="PTHR43394">
    <property type="entry name" value="ATP-DEPENDENT PERMEASE MDL1, MITOCHONDRIAL"/>
    <property type="match status" value="1"/>
</dbReference>
<dbReference type="GO" id="GO:0005524">
    <property type="term" value="F:ATP binding"/>
    <property type="evidence" value="ECO:0007669"/>
    <property type="project" value="UniProtKB-KW"/>
</dbReference>
<comment type="subcellular location">
    <subcellularLocation>
        <location evidence="1">Cell membrane</location>
        <topology evidence="1">Multi-pass membrane protein</topology>
    </subcellularLocation>
</comment>
<dbReference type="PROSITE" id="PS50929">
    <property type="entry name" value="ABC_TM1F"/>
    <property type="match status" value="1"/>
</dbReference>
<evidence type="ECO:0000256" key="1">
    <source>
        <dbReference type="ARBA" id="ARBA00004651"/>
    </source>
</evidence>
<keyword evidence="8" id="KW-0547">Nucleotide-binding</keyword>
<dbReference type="Pfam" id="PF00664">
    <property type="entry name" value="ABC_membrane"/>
    <property type="match status" value="1"/>
</dbReference>
<feature type="transmembrane region" description="Helical" evidence="5">
    <location>
        <begin position="172"/>
        <end position="191"/>
    </location>
</feature>
<keyword evidence="4 5" id="KW-0472">Membrane</keyword>
<evidence type="ECO:0000256" key="4">
    <source>
        <dbReference type="ARBA" id="ARBA00023136"/>
    </source>
</evidence>
<keyword evidence="8" id="KW-0067">ATP-binding</keyword>
<proteinExistence type="predicted"/>
<dbReference type="Proteomes" id="UP001519863">
    <property type="component" value="Unassembled WGS sequence"/>
</dbReference>
<feature type="domain" description="ABC transmembrane type-1" evidence="7">
    <location>
        <begin position="35"/>
        <end position="315"/>
    </location>
</feature>
<evidence type="ECO:0000256" key="5">
    <source>
        <dbReference type="SAM" id="Phobius"/>
    </source>
</evidence>
<dbReference type="PROSITE" id="PS50893">
    <property type="entry name" value="ABC_TRANSPORTER_2"/>
    <property type="match status" value="1"/>
</dbReference>
<dbReference type="Gene3D" id="3.40.50.300">
    <property type="entry name" value="P-loop containing nucleotide triphosphate hydrolases"/>
    <property type="match status" value="1"/>
</dbReference>
<evidence type="ECO:0000256" key="2">
    <source>
        <dbReference type="ARBA" id="ARBA00022692"/>
    </source>
</evidence>
<dbReference type="SUPFAM" id="SSF90123">
    <property type="entry name" value="ABC transporter transmembrane region"/>
    <property type="match status" value="1"/>
</dbReference>
<feature type="transmembrane region" description="Helical" evidence="5">
    <location>
        <begin position="34"/>
        <end position="59"/>
    </location>
</feature>
<dbReference type="InterPro" id="IPR036640">
    <property type="entry name" value="ABC1_TM_sf"/>
</dbReference>
<dbReference type="SUPFAM" id="SSF52540">
    <property type="entry name" value="P-loop containing nucleoside triphosphate hydrolases"/>
    <property type="match status" value="1"/>
</dbReference>
<dbReference type="Pfam" id="PF00005">
    <property type="entry name" value="ABC_tran"/>
    <property type="match status" value="1"/>
</dbReference>
<dbReference type="InterPro" id="IPR011527">
    <property type="entry name" value="ABC1_TM_dom"/>
</dbReference>
<dbReference type="InterPro" id="IPR027417">
    <property type="entry name" value="P-loop_NTPase"/>
</dbReference>
<comment type="caution">
    <text evidence="8">The sequence shown here is derived from an EMBL/GenBank/DDBJ whole genome shotgun (WGS) entry which is preliminary data.</text>
</comment>
<keyword evidence="9" id="KW-1185">Reference proteome</keyword>
<dbReference type="InterPro" id="IPR017871">
    <property type="entry name" value="ABC_transporter-like_CS"/>
</dbReference>
<feature type="transmembrane region" description="Helical" evidence="5">
    <location>
        <begin position="147"/>
        <end position="166"/>
    </location>
</feature>
<evidence type="ECO:0000313" key="9">
    <source>
        <dbReference type="Proteomes" id="UP001519863"/>
    </source>
</evidence>
<dbReference type="InterPro" id="IPR003439">
    <property type="entry name" value="ABC_transporter-like_ATP-bd"/>
</dbReference>
<dbReference type="RefSeq" id="WP_220149372.1">
    <property type="nucleotide sequence ID" value="NZ_JAHXZI010000041.1"/>
</dbReference>
<gene>
    <name evidence="8" type="ORF">KZ829_41705</name>
</gene>
<feature type="transmembrane region" description="Helical" evidence="5">
    <location>
        <begin position="254"/>
        <end position="280"/>
    </location>
</feature>
<dbReference type="PROSITE" id="PS00211">
    <property type="entry name" value="ABC_TRANSPORTER_1"/>
    <property type="match status" value="1"/>
</dbReference>
<reference evidence="8 9" key="1">
    <citation type="journal article" date="2013" name="Antonie Van Leeuwenhoek">
        <title>Actinoplanes hulinensis sp. nov., a novel actinomycete isolated from soybean root (Glycine max (L.) Merr).</title>
        <authorList>
            <person name="Shen Y."/>
            <person name="Liu C."/>
            <person name="Wang X."/>
            <person name="Zhao J."/>
            <person name="Jia F."/>
            <person name="Zhang Y."/>
            <person name="Wang L."/>
            <person name="Yang D."/>
            <person name="Xiang W."/>
        </authorList>
    </citation>
    <scope>NUCLEOTIDE SEQUENCE [LARGE SCALE GENOMIC DNA]</scope>
    <source>
        <strain evidence="8 9">NEAU-M9</strain>
    </source>
</reference>